<proteinExistence type="predicted"/>
<dbReference type="KEGG" id="nhy:JQS43_22755"/>
<dbReference type="InterPro" id="IPR002575">
    <property type="entry name" value="Aminoglycoside_PTrfase"/>
</dbReference>
<sequence>MSELLASGREADVYALDADRVLRRYRADRDVAAEAELMAHLQRQGFPVPEVYSAHGREMVMQRVAGETLLTAIVAERISPVDAGRVLAELHRELGRVSPLAGEGAPTDRIVHLDLHPDNVIMADAGPVLLDWSNARHGPAEFDLAVSALILAEAAIGLHVPAIMCGPAAETLNAFLTRAGDDVLGGLPRAVALREGNPTLSASERAQVTAASVVVRQRVAPE</sequence>
<dbReference type="RefSeq" id="WP_239676421.1">
    <property type="nucleotide sequence ID" value="NZ_CP070499.1"/>
</dbReference>
<dbReference type="AlphaFoldDB" id="A0A895YFV6"/>
<evidence type="ECO:0000313" key="2">
    <source>
        <dbReference type="EMBL" id="QSB14293.1"/>
    </source>
</evidence>
<dbReference type="Pfam" id="PF01636">
    <property type="entry name" value="APH"/>
    <property type="match status" value="2"/>
</dbReference>
<dbReference type="Proteomes" id="UP000662857">
    <property type="component" value="Chromosome"/>
</dbReference>
<dbReference type="PANTHER" id="PTHR21310:SF40">
    <property type="entry name" value="AMINOGLYCOSIDE PHOSPHOTRANSFERASE DOMAIN-CONTAINING PROTEIN-RELATED"/>
    <property type="match status" value="1"/>
</dbReference>
<dbReference type="Gene3D" id="3.90.1200.10">
    <property type="match status" value="1"/>
</dbReference>
<dbReference type="SUPFAM" id="SSF56112">
    <property type="entry name" value="Protein kinase-like (PK-like)"/>
    <property type="match status" value="1"/>
</dbReference>
<dbReference type="EMBL" id="CP070499">
    <property type="protein sequence ID" value="QSB14293.1"/>
    <property type="molecule type" value="Genomic_DNA"/>
</dbReference>
<evidence type="ECO:0000313" key="3">
    <source>
        <dbReference type="Proteomes" id="UP000662857"/>
    </source>
</evidence>
<organism evidence="2 3">
    <name type="scientific">Natronosporangium hydrolyticum</name>
    <dbReference type="NCBI Taxonomy" id="2811111"/>
    <lineage>
        <taxon>Bacteria</taxon>
        <taxon>Bacillati</taxon>
        <taxon>Actinomycetota</taxon>
        <taxon>Actinomycetes</taxon>
        <taxon>Micromonosporales</taxon>
        <taxon>Micromonosporaceae</taxon>
        <taxon>Natronosporangium</taxon>
    </lineage>
</organism>
<accession>A0A895YFV6</accession>
<keyword evidence="3" id="KW-1185">Reference proteome</keyword>
<gene>
    <name evidence="2" type="ORF">JQS43_22755</name>
</gene>
<dbReference type="InterPro" id="IPR051678">
    <property type="entry name" value="AGP_Transferase"/>
</dbReference>
<feature type="domain" description="Aminoglycoside phosphotransferase" evidence="1">
    <location>
        <begin position="4"/>
        <end position="106"/>
    </location>
</feature>
<evidence type="ECO:0000259" key="1">
    <source>
        <dbReference type="Pfam" id="PF01636"/>
    </source>
</evidence>
<name>A0A895YFV6_9ACTN</name>
<reference evidence="2" key="1">
    <citation type="submission" date="2021-02" db="EMBL/GenBank/DDBJ databases">
        <title>Natrosporangium hydrolyticum gen. nov., sp. nov, a haloalkaliphilic actinobacterium from a soda solonchak soil.</title>
        <authorList>
            <person name="Sorokin D.Y."/>
            <person name="Khijniak T.V."/>
            <person name="Zakharycheva A.P."/>
            <person name="Boueva O.V."/>
            <person name="Ariskina E.V."/>
            <person name="Hahnke R.L."/>
            <person name="Bunk B."/>
            <person name="Sproer C."/>
            <person name="Schumann P."/>
            <person name="Evtushenko L.I."/>
            <person name="Kublanov I.V."/>
        </authorList>
    </citation>
    <scope>NUCLEOTIDE SEQUENCE</scope>
    <source>
        <strain evidence="2">DSM 106523</strain>
    </source>
</reference>
<dbReference type="PANTHER" id="PTHR21310">
    <property type="entry name" value="AMINOGLYCOSIDE PHOSPHOTRANSFERASE-RELATED-RELATED"/>
    <property type="match status" value="1"/>
</dbReference>
<feature type="domain" description="Aminoglycoside phosphotransferase" evidence="1">
    <location>
        <begin position="108"/>
        <end position="148"/>
    </location>
</feature>
<protein>
    <submittedName>
        <fullName evidence="2">Phosphotransferase</fullName>
    </submittedName>
</protein>
<dbReference type="InterPro" id="IPR011009">
    <property type="entry name" value="Kinase-like_dom_sf"/>
</dbReference>